<accession>A0A397WN99</accession>
<dbReference type="Proteomes" id="UP000266622">
    <property type="component" value="Unassembled WGS sequence"/>
</dbReference>
<comment type="similarity">
    <text evidence="1">Belongs to the protein kinase superfamily. BUD32 family.</text>
</comment>
<keyword evidence="6" id="KW-0547">Nucleotide-binding</keyword>
<dbReference type="EC" id="2.7.11.1" evidence="2"/>
<dbReference type="PANTHER" id="PTHR12209:SF0">
    <property type="entry name" value="EKC_KEOPS COMPLEX SUBUNIT TP53RK"/>
    <property type="match status" value="1"/>
</dbReference>
<dbReference type="GO" id="GO:0004674">
    <property type="term" value="F:protein serine/threonine kinase activity"/>
    <property type="evidence" value="ECO:0007669"/>
    <property type="project" value="UniProtKB-KW"/>
</dbReference>
<reference evidence="12 13" key="1">
    <citation type="journal article" date="2018" name="Syst. Appl. Microbiol.">
        <title>A new symbiotic nanoarchaeote (Candidatus Nanoclepta minutus) and its host (Zestosphaera tikiterensis gen. nov., sp. nov.) from a New Zealand hot spring.</title>
        <authorList>
            <person name="St John E."/>
            <person name="Liu Y."/>
            <person name="Podar M."/>
            <person name="Stott M.B."/>
            <person name="Meneghin J."/>
            <person name="Chen Z."/>
            <person name="Lagutin K."/>
            <person name="Mitchell K."/>
            <person name="Reysenbach A.L."/>
        </authorList>
    </citation>
    <scope>NUCLEOTIDE SEQUENCE [LARGE SCALE GENOMIC DNA]</scope>
    <source>
        <strain evidence="12">NZ3</strain>
    </source>
</reference>
<comment type="catalytic activity">
    <reaction evidence="10">
        <text>L-seryl-[protein] + ATP = O-phospho-L-seryl-[protein] + ADP + H(+)</text>
        <dbReference type="Rhea" id="RHEA:17989"/>
        <dbReference type="Rhea" id="RHEA-COMP:9863"/>
        <dbReference type="Rhea" id="RHEA-COMP:11604"/>
        <dbReference type="ChEBI" id="CHEBI:15378"/>
        <dbReference type="ChEBI" id="CHEBI:29999"/>
        <dbReference type="ChEBI" id="CHEBI:30616"/>
        <dbReference type="ChEBI" id="CHEBI:83421"/>
        <dbReference type="ChEBI" id="CHEBI:456216"/>
        <dbReference type="EC" id="2.7.11.1"/>
    </reaction>
</comment>
<dbReference type="PROSITE" id="PS50011">
    <property type="entry name" value="PROTEIN_KINASE_DOM"/>
    <property type="match status" value="1"/>
</dbReference>
<organism evidence="12 13">
    <name type="scientific">Candidatus Nanoclepta minutus</name>
    <dbReference type="NCBI Taxonomy" id="1940235"/>
    <lineage>
        <taxon>Archaea</taxon>
        <taxon>Nanobdellota</taxon>
        <taxon>Candidatus Nanoclepta</taxon>
    </lineage>
</organism>
<gene>
    <name evidence="12" type="ORF">BXU00_01235</name>
</gene>
<keyword evidence="5" id="KW-0819">tRNA processing</keyword>
<dbReference type="GO" id="GO:0008033">
    <property type="term" value="P:tRNA processing"/>
    <property type="evidence" value="ECO:0007669"/>
    <property type="project" value="UniProtKB-KW"/>
</dbReference>
<sequence length="237" mass="28392">MKLLFHGAEAKVYIIEPEREKENFYFYKLSSDFLSSVLNEKRRHDIIFSCNKKPLILKARYRKNYRNPKIDKEFRKYRTRIEVRILEKLKDKMKVPEVVHFNEDLGIIAMEYLNGNRLSDVLEKLDYKSILYRVGESVGKMHKEGIIHGDLTTSNIILVNKDLYFIDFGLSFFSNRIEDYATDLHLFKESLESRHWRISDSFNSFMEGYSKSFKEKTNEVLIRLSRIEKRGRYKSFI</sequence>
<dbReference type="Pfam" id="PF01163">
    <property type="entry name" value="RIO1"/>
    <property type="match status" value="1"/>
</dbReference>
<evidence type="ECO:0000256" key="8">
    <source>
        <dbReference type="ARBA" id="ARBA00022840"/>
    </source>
</evidence>
<keyword evidence="7 12" id="KW-0418">Kinase</keyword>
<dbReference type="InterPro" id="IPR000719">
    <property type="entry name" value="Prot_kinase_dom"/>
</dbReference>
<protein>
    <recommendedName>
        <fullName evidence="2">non-specific serine/threonine protein kinase</fullName>
        <ecNumber evidence="2">2.7.11.1</ecNumber>
    </recommendedName>
</protein>
<evidence type="ECO:0000259" key="11">
    <source>
        <dbReference type="PROSITE" id="PS50011"/>
    </source>
</evidence>
<dbReference type="InterPro" id="IPR018934">
    <property type="entry name" value="RIO_dom"/>
</dbReference>
<evidence type="ECO:0000256" key="9">
    <source>
        <dbReference type="ARBA" id="ARBA00047899"/>
    </source>
</evidence>
<evidence type="ECO:0000256" key="6">
    <source>
        <dbReference type="ARBA" id="ARBA00022741"/>
    </source>
</evidence>
<dbReference type="EMBL" id="MWMI01000002">
    <property type="protein sequence ID" value="RIB35371.1"/>
    <property type="molecule type" value="Genomic_DNA"/>
</dbReference>
<evidence type="ECO:0000256" key="4">
    <source>
        <dbReference type="ARBA" id="ARBA00022679"/>
    </source>
</evidence>
<dbReference type="InterPro" id="IPR022495">
    <property type="entry name" value="Bud32"/>
</dbReference>
<dbReference type="NCBIfam" id="TIGR03724">
    <property type="entry name" value="arch_bud32"/>
    <property type="match status" value="1"/>
</dbReference>
<dbReference type="Gene3D" id="3.30.200.20">
    <property type="entry name" value="Phosphorylase Kinase, domain 1"/>
    <property type="match status" value="1"/>
</dbReference>
<evidence type="ECO:0000256" key="2">
    <source>
        <dbReference type="ARBA" id="ARBA00012513"/>
    </source>
</evidence>
<evidence type="ECO:0000256" key="3">
    <source>
        <dbReference type="ARBA" id="ARBA00022527"/>
    </source>
</evidence>
<dbReference type="InterPro" id="IPR008266">
    <property type="entry name" value="Tyr_kinase_AS"/>
</dbReference>
<keyword evidence="3" id="KW-0723">Serine/threonine-protein kinase</keyword>
<comment type="catalytic activity">
    <reaction evidence="9">
        <text>L-threonyl-[protein] + ATP = O-phospho-L-threonyl-[protein] + ADP + H(+)</text>
        <dbReference type="Rhea" id="RHEA:46608"/>
        <dbReference type="Rhea" id="RHEA-COMP:11060"/>
        <dbReference type="Rhea" id="RHEA-COMP:11605"/>
        <dbReference type="ChEBI" id="CHEBI:15378"/>
        <dbReference type="ChEBI" id="CHEBI:30013"/>
        <dbReference type="ChEBI" id="CHEBI:30616"/>
        <dbReference type="ChEBI" id="CHEBI:61977"/>
        <dbReference type="ChEBI" id="CHEBI:456216"/>
        <dbReference type="EC" id="2.7.11.1"/>
    </reaction>
</comment>
<evidence type="ECO:0000256" key="10">
    <source>
        <dbReference type="ARBA" id="ARBA00048679"/>
    </source>
</evidence>
<evidence type="ECO:0000256" key="7">
    <source>
        <dbReference type="ARBA" id="ARBA00022777"/>
    </source>
</evidence>
<feature type="domain" description="Protein kinase" evidence="11">
    <location>
        <begin position="1"/>
        <end position="237"/>
    </location>
</feature>
<dbReference type="SUPFAM" id="SSF56112">
    <property type="entry name" value="Protein kinase-like (PK-like)"/>
    <property type="match status" value="1"/>
</dbReference>
<evidence type="ECO:0000256" key="1">
    <source>
        <dbReference type="ARBA" id="ARBA00010630"/>
    </source>
</evidence>
<dbReference type="GO" id="GO:0005829">
    <property type="term" value="C:cytosol"/>
    <property type="evidence" value="ECO:0007669"/>
    <property type="project" value="TreeGrafter"/>
</dbReference>
<dbReference type="Gene3D" id="1.10.510.10">
    <property type="entry name" value="Transferase(Phosphotransferase) domain 1"/>
    <property type="match status" value="1"/>
</dbReference>
<name>A0A397WN99_9ARCH</name>
<evidence type="ECO:0000313" key="13">
    <source>
        <dbReference type="Proteomes" id="UP000266622"/>
    </source>
</evidence>
<proteinExistence type="inferred from homology"/>
<evidence type="ECO:0000256" key="5">
    <source>
        <dbReference type="ARBA" id="ARBA00022694"/>
    </source>
</evidence>
<dbReference type="PROSITE" id="PS00109">
    <property type="entry name" value="PROTEIN_KINASE_TYR"/>
    <property type="match status" value="1"/>
</dbReference>
<evidence type="ECO:0000313" key="12">
    <source>
        <dbReference type="EMBL" id="RIB35371.1"/>
    </source>
</evidence>
<keyword evidence="8" id="KW-0067">ATP-binding</keyword>
<comment type="caution">
    <text evidence="12">The sequence shown here is derived from an EMBL/GenBank/DDBJ whole genome shotgun (WGS) entry which is preliminary data.</text>
</comment>
<dbReference type="PANTHER" id="PTHR12209">
    <property type="entry name" value="NON-SPECIFIC SERINE/THREONINE PROTEIN KINASE"/>
    <property type="match status" value="1"/>
</dbReference>
<dbReference type="AlphaFoldDB" id="A0A397WN99"/>
<keyword evidence="4" id="KW-0808">Transferase</keyword>
<dbReference type="GO" id="GO:0005524">
    <property type="term" value="F:ATP binding"/>
    <property type="evidence" value="ECO:0007669"/>
    <property type="project" value="UniProtKB-KW"/>
</dbReference>
<dbReference type="InterPro" id="IPR011009">
    <property type="entry name" value="Kinase-like_dom_sf"/>
</dbReference>